<evidence type="ECO:0000313" key="6">
    <source>
        <dbReference type="EMBL" id="KAE9966801.1"/>
    </source>
</evidence>
<feature type="compositionally biased region" description="Polar residues" evidence="3">
    <location>
        <begin position="1859"/>
        <end position="1874"/>
    </location>
</feature>
<feature type="domain" description="Response regulatory" evidence="5">
    <location>
        <begin position="1700"/>
        <end position="1844"/>
    </location>
</feature>
<dbReference type="Pfam" id="PF00072">
    <property type="entry name" value="Response_reg"/>
    <property type="match status" value="1"/>
</dbReference>
<feature type="region of interest" description="Disordered" evidence="3">
    <location>
        <begin position="55"/>
        <end position="146"/>
    </location>
</feature>
<feature type="compositionally biased region" description="Polar residues" evidence="3">
    <location>
        <begin position="853"/>
        <end position="872"/>
    </location>
</feature>
<dbReference type="PANTHER" id="PTHR43719">
    <property type="entry name" value="TWO-COMPONENT HISTIDINE KINASE"/>
    <property type="match status" value="1"/>
</dbReference>
<dbReference type="InterPro" id="IPR050956">
    <property type="entry name" value="2C_system_His_kinase"/>
</dbReference>
<dbReference type="SUPFAM" id="SSF55781">
    <property type="entry name" value="GAF domain-like"/>
    <property type="match status" value="1"/>
</dbReference>
<feature type="compositionally biased region" description="Low complexity" evidence="3">
    <location>
        <begin position="102"/>
        <end position="139"/>
    </location>
</feature>
<dbReference type="Gene3D" id="3.30.565.10">
    <property type="entry name" value="Histidine kinase-like ATPase, C-terminal domain"/>
    <property type="match status" value="1"/>
</dbReference>
<protein>
    <submittedName>
        <fullName evidence="6">Uncharacterized protein</fullName>
    </submittedName>
</protein>
<evidence type="ECO:0000259" key="4">
    <source>
        <dbReference type="PROSITE" id="PS50109"/>
    </source>
</evidence>
<evidence type="ECO:0000313" key="7">
    <source>
        <dbReference type="Proteomes" id="UP000433883"/>
    </source>
</evidence>
<dbReference type="Proteomes" id="UP000433883">
    <property type="component" value="Unassembled WGS sequence"/>
</dbReference>
<feature type="domain" description="Histidine kinase" evidence="4">
    <location>
        <begin position="1175"/>
        <end position="1444"/>
    </location>
</feature>
<dbReference type="SUPFAM" id="SSF52172">
    <property type="entry name" value="CheY-like"/>
    <property type="match status" value="1"/>
</dbReference>
<keyword evidence="1 2" id="KW-0597">Phosphoprotein</keyword>
<dbReference type="SUPFAM" id="SSF48350">
    <property type="entry name" value="GTPase activation domain, GAP"/>
    <property type="match status" value="1"/>
</dbReference>
<dbReference type="Pfam" id="PF02518">
    <property type="entry name" value="HATPase_c"/>
    <property type="match status" value="1"/>
</dbReference>
<feature type="compositionally biased region" description="Polar residues" evidence="3">
    <location>
        <begin position="1680"/>
        <end position="1690"/>
    </location>
</feature>
<dbReference type="InterPro" id="IPR003661">
    <property type="entry name" value="HisK_dim/P_dom"/>
</dbReference>
<evidence type="ECO:0000259" key="5">
    <source>
        <dbReference type="PROSITE" id="PS50110"/>
    </source>
</evidence>
<dbReference type="GO" id="GO:0000155">
    <property type="term" value="F:phosphorelay sensor kinase activity"/>
    <property type="evidence" value="ECO:0007669"/>
    <property type="project" value="InterPro"/>
</dbReference>
<dbReference type="InterPro" id="IPR011006">
    <property type="entry name" value="CheY-like_superfamily"/>
</dbReference>
<sequence>MSRDFTMSASSEQTPQVLGHASQRLTVSTATRNARHSLRKSIEIYESLRDLVTSSASLKTERSSQTPQTPIRTSVQSTQIPVGPNHTPVQPKQTPQTGSDRSSQSYYTPPSTPTSMTTYASPFSPLSTPTTSSHLSPWSHRAKDGMSRKLRKGTRGLFSRLFVKPYEPIQTHGSVHNLARVGGVSVLCLPMEFAACDLVIPTRFAACGQFLVDFALKDHFLGHLYLDSFTTPHQQDIEVTVRLAALPSQSVVAYNIHDVASTFKFFLGELDGGLLGSVDVFESLRKVLFPSPKTSTGGGKERGRTSLEWACRGIDTEVKEEVDDGIEARWVARVLCGIECAQRRNLILAVFGILAMLKQDPVDSVMGSPSRERGFPLTFSDAFQELSSEFPPTATTTNERMNSKALSLVFAPLLLGNLTDQIHIEEKKHHHTLSSPAIFRRRSIPRAASAMHLKRISGNSAQAQHSPSKSVHASLSALGYNKSPSKRNHISAPILLSGKENTPFSEKLRRVGGGKASQGKELDDGVERNRIAAKMIEILRHVDSVEYLIFNRLFIFHGYLSAASIGVDTPHGPPSSPCASKDITLQALVQLGALRLDTDRAFLSLIDGESQYIVAEATRHRSLLPNKVTEGEPPLFLGVCKLDKTFGVCPNTIRCFLDETGKYVRDGPNVICNRTRYVINDFRAEPTYLQKPYVADYPHMVSYLEVPLMSPLGYCLGSYCIVDNRKRDFNNDKTVDTMNEISTAIMGHLDLVKLKEHGARSQKLMMGLGQIANRDSSAADLSVSRSITGSADSTHRASVAGSGMGSLVGTSYGSYGSAELDYLDQSGLTPLSEYNSMDQNDIAPMSGRRWQESAYSQISQMTTPSDTSFSGESTFSIPGPGTPPISPSEADDKDFCESLPATPEVVQNLNNELATPDDLSIPPWSRERHASDRDRPPPFPHSSATSNVTTTSIHASPVSLDVRETLSRAAETIREAMDMDRVTFFDAVPSGFASRSAHPKSRKHPLSFDDLSYIAEKNQQVCCATLSESVKDNQGAASPAWKISEAMLQRLIERYPGGHIFTADSFGPIDCRYGPGHAMRNIPKHTQDRTSRHRADIRKLFSLVPDARYIVMLPFWHFQKEVWFSVMFGVVDNPDFALDAADLNLLTSFGHSTMVEVSRCEALAVSRAKSDFISSLSHEIRSPLHGIMASGELLREAIDDPQHLPLLDMINSCSTTLLETFNNLLDFAKINTTVGAKGIDELGLAGRLRPELPLIDLSDLVEETVEQVQLGHYSKHGFHGRQGSVTTSMADMSSNSLSSTSPESLPVAHVLVTVKVEKRATWMTRIDTGAWKRIIMNMFGNALKYTRSGHIEVCLSMLQKPDSESSQTRTHICFSVKDTGIGMSPDYIKYHLYTPFSQENALSPGTGLGLSIVRQITKDLGGTVDVRSLLGIGTQVSVFFPLGSEQSEPPPLQLAPDVEGLPMDPRRELVGRTLCCITLEAYRTLSGLKRKTDSEARARGRVIKSTMKQIAKDHLGMNVIFATKGTAIPTADIYFFDSNICLTHGQIINTRSGMELPKCLFVATPMVMLCSGSGPLRFSREEQESSRVVHLRHPLGPRKLAAALIRALEIGTANPPPVTLPLVLETVAQDFSYFPGPLDEKSPLVTVQEIPVSNSALSPSLPAPSLVSTPMPLSPLPSSTDQRLSELSTEPHTLHESALHVLLVDDNPINLTILTTVVKKLKYKFATACNGLEAVHLFNASLHPSKRLFDVIFMDISMPVMDGLEATREIRQIEKDNCMGITSPAGSAEEEDTTNPQSSACQIIALTGLGSESSRQEAFSSGVNLFLTKPVKMGEIKSVLSSVEERVKSNVGVVPPPSLSQMGQPRWSFSSRSSAITRVSFKTASRSDDGNSVKSGG</sequence>
<dbReference type="PANTHER" id="PTHR43719:SF69">
    <property type="entry name" value="HISTIDINE KINASE G7"/>
    <property type="match status" value="1"/>
</dbReference>
<dbReference type="SUPFAM" id="SSF55874">
    <property type="entry name" value="ATPase domain of HSP90 chaperone/DNA topoisomerase II/histidine kinase"/>
    <property type="match status" value="1"/>
</dbReference>
<dbReference type="InterPro" id="IPR005467">
    <property type="entry name" value="His_kinase_dom"/>
</dbReference>
<feature type="compositionally biased region" description="Polar residues" evidence="3">
    <location>
        <begin position="1"/>
        <end position="16"/>
    </location>
</feature>
<comment type="caution">
    <text evidence="6">The sequence shown here is derived from an EMBL/GenBank/DDBJ whole genome shotgun (WGS) entry which is preliminary data.</text>
</comment>
<dbReference type="SMART" id="SM00387">
    <property type="entry name" value="HATPase_c"/>
    <property type="match status" value="1"/>
</dbReference>
<feature type="compositionally biased region" description="Basic and acidic residues" evidence="3">
    <location>
        <begin position="925"/>
        <end position="936"/>
    </location>
</feature>
<dbReference type="CDD" id="cd17546">
    <property type="entry name" value="REC_hyHK_CKI1_RcsC-like"/>
    <property type="match status" value="1"/>
</dbReference>
<dbReference type="InterPro" id="IPR036097">
    <property type="entry name" value="HisK_dim/P_sf"/>
</dbReference>
<dbReference type="PROSITE" id="PS50110">
    <property type="entry name" value="RESPONSE_REGULATORY"/>
    <property type="match status" value="1"/>
</dbReference>
<dbReference type="FunFam" id="3.30.450.40:FF:000083">
    <property type="entry name" value="Sensor histidine kinase/response regulator, putative (AFU_orthologue AFUA_4G00660)"/>
    <property type="match status" value="1"/>
</dbReference>
<name>A0A8H3UC44_VENIN</name>
<accession>A0A8H3UC44</accession>
<feature type="compositionally biased region" description="Polar residues" evidence="3">
    <location>
        <begin position="55"/>
        <end position="80"/>
    </location>
</feature>
<dbReference type="Gene3D" id="3.40.50.2300">
    <property type="match status" value="1"/>
</dbReference>
<dbReference type="SMART" id="SM00388">
    <property type="entry name" value="HisKA"/>
    <property type="match status" value="1"/>
</dbReference>
<feature type="region of interest" description="Disordered" evidence="3">
    <location>
        <begin position="912"/>
        <end position="956"/>
    </location>
</feature>
<dbReference type="InterPro" id="IPR008936">
    <property type="entry name" value="Rho_GTPase_activation_prot"/>
</dbReference>
<feature type="compositionally biased region" description="Polar residues" evidence="3">
    <location>
        <begin position="942"/>
        <end position="954"/>
    </location>
</feature>
<dbReference type="InterPro" id="IPR001789">
    <property type="entry name" value="Sig_transdc_resp-reg_receiver"/>
</dbReference>
<dbReference type="PROSITE" id="PS50109">
    <property type="entry name" value="HIS_KIN"/>
    <property type="match status" value="1"/>
</dbReference>
<evidence type="ECO:0000256" key="3">
    <source>
        <dbReference type="SAM" id="MobiDB-lite"/>
    </source>
</evidence>
<proteinExistence type="predicted"/>
<evidence type="ECO:0000256" key="1">
    <source>
        <dbReference type="ARBA" id="ARBA00022553"/>
    </source>
</evidence>
<evidence type="ECO:0000256" key="2">
    <source>
        <dbReference type="PROSITE-ProRule" id="PRU00169"/>
    </source>
</evidence>
<feature type="compositionally biased region" description="Low complexity" evidence="3">
    <location>
        <begin position="1668"/>
        <end position="1679"/>
    </location>
</feature>
<dbReference type="CDD" id="cd00082">
    <property type="entry name" value="HisKA"/>
    <property type="match status" value="1"/>
</dbReference>
<dbReference type="SMART" id="SM00448">
    <property type="entry name" value="REC"/>
    <property type="match status" value="1"/>
</dbReference>
<feature type="region of interest" description="Disordered" evidence="3">
    <location>
        <begin position="1"/>
        <end position="23"/>
    </location>
</feature>
<dbReference type="InterPro" id="IPR036890">
    <property type="entry name" value="HATPase_C_sf"/>
</dbReference>
<reference evidence="6 7" key="1">
    <citation type="submission" date="2019-11" db="EMBL/GenBank/DDBJ databases">
        <title>Venturia inaequalis Genome Resource.</title>
        <authorList>
            <person name="Lichtner F.J."/>
        </authorList>
    </citation>
    <scope>NUCLEOTIDE SEQUENCE [LARGE SCALE GENOMIC DNA]</scope>
    <source>
        <strain evidence="6">Bline_iso_100314</strain>
    </source>
</reference>
<dbReference type="PRINTS" id="PR00344">
    <property type="entry name" value="BCTRLSENSOR"/>
</dbReference>
<dbReference type="Gene3D" id="1.10.287.130">
    <property type="match status" value="1"/>
</dbReference>
<dbReference type="EMBL" id="WNWQ01000506">
    <property type="protein sequence ID" value="KAE9966801.1"/>
    <property type="molecule type" value="Genomic_DNA"/>
</dbReference>
<gene>
    <name evidence="6" type="ORF">BLS_006800</name>
</gene>
<dbReference type="InterPro" id="IPR003594">
    <property type="entry name" value="HATPase_dom"/>
</dbReference>
<organism evidence="6 7">
    <name type="scientific">Venturia inaequalis</name>
    <name type="common">Apple scab fungus</name>
    <dbReference type="NCBI Taxonomy" id="5025"/>
    <lineage>
        <taxon>Eukaryota</taxon>
        <taxon>Fungi</taxon>
        <taxon>Dikarya</taxon>
        <taxon>Ascomycota</taxon>
        <taxon>Pezizomycotina</taxon>
        <taxon>Dothideomycetes</taxon>
        <taxon>Pleosporomycetidae</taxon>
        <taxon>Venturiales</taxon>
        <taxon>Venturiaceae</taxon>
        <taxon>Venturia</taxon>
    </lineage>
</organism>
<feature type="region of interest" description="Disordered" evidence="3">
    <location>
        <begin position="1854"/>
        <end position="1874"/>
    </location>
</feature>
<feature type="compositionally biased region" description="Polar residues" evidence="3">
    <location>
        <begin position="87"/>
        <end position="101"/>
    </location>
</feature>
<dbReference type="SUPFAM" id="SSF47384">
    <property type="entry name" value="Homodimeric domain of signal transducing histidine kinase"/>
    <property type="match status" value="1"/>
</dbReference>
<feature type="region of interest" description="Disordered" evidence="3">
    <location>
        <begin position="834"/>
        <end position="896"/>
    </location>
</feature>
<feature type="modified residue" description="4-aspartylphosphate" evidence="2">
    <location>
        <position position="1755"/>
    </location>
</feature>
<dbReference type="InterPro" id="IPR004358">
    <property type="entry name" value="Sig_transdc_His_kin-like_C"/>
</dbReference>
<feature type="region of interest" description="Disordered" evidence="3">
    <location>
        <begin position="1668"/>
        <end position="1690"/>
    </location>
</feature>
<dbReference type="Pfam" id="PF00512">
    <property type="entry name" value="HisKA"/>
    <property type="match status" value="1"/>
</dbReference>